<dbReference type="InterPro" id="IPR011006">
    <property type="entry name" value="CheY-like_superfamily"/>
</dbReference>
<dbReference type="OrthoDB" id="9800897at2"/>
<dbReference type="GO" id="GO:0003677">
    <property type="term" value="F:DNA binding"/>
    <property type="evidence" value="ECO:0007669"/>
    <property type="project" value="UniProtKB-KW"/>
</dbReference>
<evidence type="ECO:0000313" key="5">
    <source>
        <dbReference type="Proteomes" id="UP000321805"/>
    </source>
</evidence>
<dbReference type="SUPFAM" id="SSF52172">
    <property type="entry name" value="CheY-like"/>
    <property type="match status" value="1"/>
</dbReference>
<dbReference type="InterPro" id="IPR039420">
    <property type="entry name" value="WalR-like"/>
</dbReference>
<evidence type="ECO:0000259" key="3">
    <source>
        <dbReference type="PROSITE" id="PS50110"/>
    </source>
</evidence>
<dbReference type="CDD" id="cd17535">
    <property type="entry name" value="REC_NarL-like"/>
    <property type="match status" value="1"/>
</dbReference>
<dbReference type="SMART" id="SM00448">
    <property type="entry name" value="REC"/>
    <property type="match status" value="1"/>
</dbReference>
<evidence type="ECO:0000313" key="4">
    <source>
        <dbReference type="EMBL" id="QEC50237.1"/>
    </source>
</evidence>
<keyword evidence="2" id="KW-0597">Phosphoprotein</keyword>
<evidence type="ECO:0000256" key="1">
    <source>
        <dbReference type="ARBA" id="ARBA00023125"/>
    </source>
</evidence>
<dbReference type="InterPro" id="IPR058245">
    <property type="entry name" value="NreC/VraR/RcsB-like_REC"/>
</dbReference>
<dbReference type="PROSITE" id="PS50110">
    <property type="entry name" value="RESPONSE_REGULATORY"/>
    <property type="match status" value="1"/>
</dbReference>
<dbReference type="InterPro" id="IPR001789">
    <property type="entry name" value="Sig_transdc_resp-reg_receiver"/>
</dbReference>
<keyword evidence="5" id="KW-1185">Reference proteome</keyword>
<dbReference type="PANTHER" id="PTHR43214:SF43">
    <property type="entry name" value="TWO-COMPONENT RESPONSE REGULATOR"/>
    <property type="match status" value="1"/>
</dbReference>
<dbReference type="KEGG" id="bsol:FSW04_23390"/>
<dbReference type="Pfam" id="PF00072">
    <property type="entry name" value="Response_reg"/>
    <property type="match status" value="1"/>
</dbReference>
<dbReference type="PANTHER" id="PTHR43214">
    <property type="entry name" value="TWO-COMPONENT RESPONSE REGULATOR"/>
    <property type="match status" value="1"/>
</dbReference>
<protein>
    <submittedName>
        <fullName evidence="4">Response regulator transcription factor</fullName>
    </submittedName>
</protein>
<reference evidence="4 5" key="1">
    <citation type="journal article" date="2018" name="J. Microbiol.">
        <title>Baekduia soli gen. nov., sp. nov., a novel bacterium isolated from the soil of Baekdu Mountain and proposal of a novel family name, Baekduiaceae fam. nov.</title>
        <authorList>
            <person name="An D.S."/>
            <person name="Siddiqi M.Z."/>
            <person name="Kim K.H."/>
            <person name="Yu H.S."/>
            <person name="Im W.T."/>
        </authorList>
    </citation>
    <scope>NUCLEOTIDE SEQUENCE [LARGE SCALE GENOMIC DNA]</scope>
    <source>
        <strain evidence="4 5">BR7-21</strain>
    </source>
</reference>
<proteinExistence type="predicted"/>
<dbReference type="Proteomes" id="UP000321805">
    <property type="component" value="Chromosome"/>
</dbReference>
<organism evidence="4 5">
    <name type="scientific">Baekduia soli</name>
    <dbReference type="NCBI Taxonomy" id="496014"/>
    <lineage>
        <taxon>Bacteria</taxon>
        <taxon>Bacillati</taxon>
        <taxon>Actinomycetota</taxon>
        <taxon>Thermoleophilia</taxon>
        <taxon>Solirubrobacterales</taxon>
        <taxon>Baekduiaceae</taxon>
        <taxon>Baekduia</taxon>
    </lineage>
</organism>
<gene>
    <name evidence="4" type="ORF">FSW04_23390</name>
</gene>
<name>A0A5B8UB55_9ACTN</name>
<dbReference type="EMBL" id="CP042430">
    <property type="protein sequence ID" value="QEC50237.1"/>
    <property type="molecule type" value="Genomic_DNA"/>
</dbReference>
<dbReference type="GO" id="GO:0000160">
    <property type="term" value="P:phosphorelay signal transduction system"/>
    <property type="evidence" value="ECO:0007669"/>
    <property type="project" value="InterPro"/>
</dbReference>
<accession>A0A5B8UB55</accession>
<evidence type="ECO:0000256" key="2">
    <source>
        <dbReference type="PROSITE-ProRule" id="PRU00169"/>
    </source>
</evidence>
<keyword evidence="1" id="KW-0238">DNA-binding</keyword>
<dbReference type="AlphaFoldDB" id="A0A5B8UB55"/>
<dbReference type="Gene3D" id="3.40.50.2300">
    <property type="match status" value="1"/>
</dbReference>
<feature type="modified residue" description="4-aspartylphosphate" evidence="2">
    <location>
        <position position="64"/>
    </location>
</feature>
<sequence length="133" mass="14260">MMSAQVRSGGPIRVLLCDDAEGFRALMRSSLADDPSIEIVGEASDGEEGVQATADLQPDVVLLDMSMPRLSGLQAIPRMRRRAPRTSIIGLSSLSASRMRGPSLEIGAHSYLEKGTELEEIRAAIHEAADDRG</sequence>
<feature type="domain" description="Response regulatory" evidence="3">
    <location>
        <begin position="13"/>
        <end position="129"/>
    </location>
</feature>